<dbReference type="EC" id="2.7.13.3" evidence="4"/>
<feature type="transmembrane region" description="Helical" evidence="13">
    <location>
        <begin position="168"/>
        <end position="185"/>
    </location>
</feature>
<keyword evidence="9 13" id="KW-1133">Transmembrane helix</keyword>
<feature type="transmembrane region" description="Helical" evidence="13">
    <location>
        <begin position="415"/>
        <end position="438"/>
    </location>
</feature>
<evidence type="ECO:0000259" key="15">
    <source>
        <dbReference type="PROSITE" id="PS50110"/>
    </source>
</evidence>
<evidence type="ECO:0000256" key="3">
    <source>
        <dbReference type="ARBA" id="ARBA00006434"/>
    </source>
</evidence>
<evidence type="ECO:0000256" key="1">
    <source>
        <dbReference type="ARBA" id="ARBA00000085"/>
    </source>
</evidence>
<dbReference type="InterPro" id="IPR000014">
    <property type="entry name" value="PAS"/>
</dbReference>
<keyword evidence="8 16" id="KW-0418">Kinase</keyword>
<dbReference type="EMBL" id="JAUZVY010000001">
    <property type="protein sequence ID" value="MDP4527519.1"/>
    <property type="molecule type" value="Genomic_DNA"/>
</dbReference>
<dbReference type="InterPro" id="IPR035965">
    <property type="entry name" value="PAS-like_dom_sf"/>
</dbReference>
<feature type="domain" description="Histidine kinase" evidence="14">
    <location>
        <begin position="812"/>
        <end position="1022"/>
    </location>
</feature>
<dbReference type="CDD" id="cd10322">
    <property type="entry name" value="SLC5sbd"/>
    <property type="match status" value="1"/>
</dbReference>
<feature type="modified residue" description="4-aspartylphosphate" evidence="11">
    <location>
        <position position="1094"/>
    </location>
</feature>
<evidence type="ECO:0000259" key="14">
    <source>
        <dbReference type="PROSITE" id="PS50109"/>
    </source>
</evidence>
<dbReference type="PROSITE" id="PS50283">
    <property type="entry name" value="NA_SOLUT_SYMP_3"/>
    <property type="match status" value="1"/>
</dbReference>
<evidence type="ECO:0000313" key="16">
    <source>
        <dbReference type="EMBL" id="MDP4527519.1"/>
    </source>
</evidence>
<feature type="transmembrane region" description="Helical" evidence="13">
    <location>
        <begin position="124"/>
        <end position="148"/>
    </location>
</feature>
<dbReference type="Gene3D" id="3.40.50.2300">
    <property type="match status" value="1"/>
</dbReference>
<dbReference type="InterPro" id="IPR001789">
    <property type="entry name" value="Sig_transdc_resp-reg_receiver"/>
</dbReference>
<feature type="transmembrane region" description="Helical" evidence="13">
    <location>
        <begin position="293"/>
        <end position="315"/>
    </location>
</feature>
<evidence type="ECO:0000313" key="17">
    <source>
        <dbReference type="Proteomes" id="UP001236258"/>
    </source>
</evidence>
<reference evidence="16 17" key="1">
    <citation type="submission" date="2023-08" db="EMBL/GenBank/DDBJ databases">
        <authorList>
            <person name="Joshi A."/>
            <person name="Thite S."/>
        </authorList>
    </citation>
    <scope>NUCLEOTIDE SEQUENCE [LARGE SCALE GENOMIC DNA]</scope>
    <source>
        <strain evidence="16 17">1E1</strain>
    </source>
</reference>
<dbReference type="Proteomes" id="UP001236258">
    <property type="component" value="Unassembled WGS sequence"/>
</dbReference>
<feature type="transmembrane region" description="Helical" evidence="13">
    <location>
        <begin position="77"/>
        <end position="103"/>
    </location>
</feature>
<comment type="catalytic activity">
    <reaction evidence="1">
        <text>ATP + protein L-histidine = ADP + protein N-phospho-L-histidine.</text>
        <dbReference type="EC" id="2.7.13.3"/>
    </reaction>
</comment>
<evidence type="ECO:0000256" key="8">
    <source>
        <dbReference type="ARBA" id="ARBA00022777"/>
    </source>
</evidence>
<dbReference type="PRINTS" id="PR00344">
    <property type="entry name" value="BCTRLSENSOR"/>
</dbReference>
<keyword evidence="6 16" id="KW-0808">Transferase</keyword>
<dbReference type="PROSITE" id="PS50109">
    <property type="entry name" value="HIS_KIN"/>
    <property type="match status" value="1"/>
</dbReference>
<gene>
    <name evidence="16" type="ORF">Q3O59_00565</name>
</gene>
<dbReference type="Pfam" id="PF00072">
    <property type="entry name" value="Response_reg"/>
    <property type="match status" value="1"/>
</dbReference>
<keyword evidence="7 13" id="KW-0812">Transmembrane</keyword>
<feature type="transmembrane region" description="Helical" evidence="13">
    <location>
        <begin position="206"/>
        <end position="224"/>
    </location>
</feature>
<organism evidence="16 17">
    <name type="scientific">Alkalimonas delamerensis</name>
    <dbReference type="NCBI Taxonomy" id="265981"/>
    <lineage>
        <taxon>Bacteria</taxon>
        <taxon>Pseudomonadati</taxon>
        <taxon>Pseudomonadota</taxon>
        <taxon>Gammaproteobacteria</taxon>
        <taxon>Alkalimonas</taxon>
    </lineage>
</organism>
<sequence length="1161" mass="128071">MKEPAELIAEQGHIGLGTIAVISVLYLVVLFSVGYFGRRIDGKHPLAPWVFSFALSIYCTSWAFYGVTAQAAVNGWWIPPTYIGSFILFWFGFQLMARIAIACRRYRITSIADFIATRFGHSRLLAVSITLILFLAVIPYIALQLHAVSTSINVLVASEQASDWFRDTGLYVSLWMAVFALLFVSKSAKAHQPNPGLMTAIAFESLVKLLALLAIGAFVCFGIYDGFQSIFSAAREHPGLAELQRQALPTHSYWIHVLLGFTATLCLPRMFHVSFVENQRLGHLRSARWIFPLYLLLMSLFTLPLALAGVMLLGHEGNIDLVVVQLPLAANRTDIALLAYLGGFSAATSMVVVATVVLGIMITNELLTPLLFRARQTEHNPPGLLKIANLRRVSMLLVLMLGFVYYRWIGTETGLAQLGLMAFALVAQLAPALILGLLSRRVNQQGALAGLLSGALLWAYILLLPELSRAGWLGNQWLTQGPFGIGWLAPHQLFGLEYDAITLGVLLSLSCNLLMVLLVSQLTQTRVGEWLESGRFLQKQAPSQALSNRQARLSVQDCYLLLRRFAGESEANRVLQRSVRSTEPEQYTPAPANLVQACERSLSAVIGGASMRLVMDAASRHSQLPLETVARFVDEASQVFQFNQALLQATIDNISQGISVVDADLRIIAWNQRYLDMFAYPAGLVDVGRPVADLIRFNAERGLIHSADIESEVEKRLSYLRQGSSYKFQRPQQDGRVFEMQGNPLPGGGFVTTFTDISSFIEVQQALEQSNLTLEQRVADRTRKLETLNQQLQQAQQKIEASTQAKTRFFAAAGHDLMQPFNAAALFAGLLREKADSIEQQQLSEHLIRSLDSAEELLASILELTKLDAGVIKAHHQPVALTDLLDDSARDAGVLAAEKGLSFRYLPSKLAVHTDRKLLKRVVQNLLANAIRYTEQGRVVLGCKRRGSQLEIRVIDTGIGIAEQDQQRIFEEFQQGDSQHQKGLGLGLAIANRISSMLQHPLSVRSAPGQGSCFSIQLPLCALPAPQAKTGSPADIKASFAGKTVLLLDNDAQLLQAVTELLRSWDCQVHPITGPEQALQAIRDGLKPDVLLFDYHLDNGATGVMVAEQLCNHFSLQLPVVIHSADHSEQIREDALNAGFHFLLKPLKPVALKRLFQRLLR</sequence>
<evidence type="ECO:0000256" key="4">
    <source>
        <dbReference type="ARBA" id="ARBA00012438"/>
    </source>
</evidence>
<dbReference type="Pfam" id="PF00512">
    <property type="entry name" value="HisKA"/>
    <property type="match status" value="1"/>
</dbReference>
<dbReference type="SMART" id="SM00387">
    <property type="entry name" value="HATPase_c"/>
    <property type="match status" value="1"/>
</dbReference>
<comment type="caution">
    <text evidence="16">The sequence shown here is derived from an EMBL/GenBank/DDBJ whole genome shotgun (WGS) entry which is preliminary data.</text>
</comment>
<dbReference type="CDD" id="cd00130">
    <property type="entry name" value="PAS"/>
    <property type="match status" value="1"/>
</dbReference>
<feature type="transmembrane region" description="Helical" evidence="13">
    <location>
        <begin position="253"/>
        <end position="272"/>
    </location>
</feature>
<dbReference type="InterPro" id="IPR038377">
    <property type="entry name" value="Na/Glc_symporter_sf"/>
</dbReference>
<dbReference type="InterPro" id="IPR003594">
    <property type="entry name" value="HATPase_dom"/>
</dbReference>
<dbReference type="SUPFAM" id="SSF55874">
    <property type="entry name" value="ATPase domain of HSP90 chaperone/DNA topoisomerase II/histidine kinase"/>
    <property type="match status" value="1"/>
</dbReference>
<evidence type="ECO:0000256" key="7">
    <source>
        <dbReference type="ARBA" id="ARBA00022692"/>
    </source>
</evidence>
<keyword evidence="5 11" id="KW-0597">Phosphoprotein</keyword>
<dbReference type="InterPro" id="IPR003661">
    <property type="entry name" value="HisK_dim/P_dom"/>
</dbReference>
<dbReference type="InterPro" id="IPR011006">
    <property type="entry name" value="CheY-like_superfamily"/>
</dbReference>
<dbReference type="PROSITE" id="PS50110">
    <property type="entry name" value="RESPONSE_REGULATORY"/>
    <property type="match status" value="1"/>
</dbReference>
<evidence type="ECO:0000256" key="12">
    <source>
        <dbReference type="SAM" id="Coils"/>
    </source>
</evidence>
<comment type="subcellular location">
    <subcellularLocation>
        <location evidence="2">Membrane</location>
        <topology evidence="2">Multi-pass membrane protein</topology>
    </subcellularLocation>
</comment>
<dbReference type="InterPro" id="IPR036097">
    <property type="entry name" value="HisK_dim/P_sf"/>
</dbReference>
<evidence type="ECO:0000256" key="9">
    <source>
        <dbReference type="ARBA" id="ARBA00022989"/>
    </source>
</evidence>
<evidence type="ECO:0000256" key="11">
    <source>
        <dbReference type="PROSITE-ProRule" id="PRU00169"/>
    </source>
</evidence>
<dbReference type="Pfam" id="PF12860">
    <property type="entry name" value="PAS_7"/>
    <property type="match status" value="1"/>
</dbReference>
<dbReference type="Gene3D" id="1.10.287.130">
    <property type="match status" value="1"/>
</dbReference>
<feature type="transmembrane region" description="Helical" evidence="13">
    <location>
        <begin position="445"/>
        <end position="463"/>
    </location>
</feature>
<evidence type="ECO:0000256" key="6">
    <source>
        <dbReference type="ARBA" id="ARBA00022679"/>
    </source>
</evidence>
<keyword evidence="10 13" id="KW-0472">Membrane</keyword>
<dbReference type="Gene3D" id="3.30.450.20">
    <property type="entry name" value="PAS domain"/>
    <property type="match status" value="1"/>
</dbReference>
<feature type="transmembrane region" description="Helical" evidence="13">
    <location>
        <begin position="335"/>
        <end position="363"/>
    </location>
</feature>
<keyword evidence="12" id="KW-0175">Coiled coil</keyword>
<dbReference type="SUPFAM" id="SSF55785">
    <property type="entry name" value="PYP-like sensor domain (PAS domain)"/>
    <property type="match status" value="1"/>
</dbReference>
<dbReference type="RefSeq" id="WP_305943754.1">
    <property type="nucleotide sequence ID" value="NZ_JAUZVY010000001.1"/>
</dbReference>
<feature type="transmembrane region" description="Helical" evidence="13">
    <location>
        <begin position="393"/>
        <end position="409"/>
    </location>
</feature>
<protein>
    <recommendedName>
        <fullName evidence="4">histidine kinase</fullName>
        <ecNumber evidence="4">2.7.13.3</ecNumber>
    </recommendedName>
</protein>
<dbReference type="CDD" id="cd00082">
    <property type="entry name" value="HisKA"/>
    <property type="match status" value="1"/>
</dbReference>
<feature type="transmembrane region" description="Helical" evidence="13">
    <location>
        <begin position="46"/>
        <end position="65"/>
    </location>
</feature>
<evidence type="ECO:0000256" key="5">
    <source>
        <dbReference type="ARBA" id="ARBA00022553"/>
    </source>
</evidence>
<dbReference type="SUPFAM" id="SSF52172">
    <property type="entry name" value="CheY-like"/>
    <property type="match status" value="1"/>
</dbReference>
<dbReference type="Pfam" id="PF02518">
    <property type="entry name" value="HATPase_c"/>
    <property type="match status" value="1"/>
</dbReference>
<dbReference type="InterPro" id="IPR001734">
    <property type="entry name" value="Na/solute_symporter"/>
</dbReference>
<comment type="similarity">
    <text evidence="3">Belongs to the sodium:solute symporter (SSF) (TC 2.A.21) family.</text>
</comment>
<dbReference type="Gene3D" id="1.20.1730.10">
    <property type="entry name" value="Sodium/glucose cotransporter"/>
    <property type="match status" value="1"/>
</dbReference>
<proteinExistence type="inferred from homology"/>
<dbReference type="SMART" id="SM00388">
    <property type="entry name" value="HisKA"/>
    <property type="match status" value="1"/>
</dbReference>
<name>A0ABT9GKQ8_9GAMM</name>
<feature type="transmembrane region" description="Helical" evidence="13">
    <location>
        <begin position="12"/>
        <end position="34"/>
    </location>
</feature>
<dbReference type="InterPro" id="IPR004358">
    <property type="entry name" value="Sig_transdc_His_kin-like_C"/>
</dbReference>
<dbReference type="SUPFAM" id="SSF47384">
    <property type="entry name" value="Homodimeric domain of signal transducing histidine kinase"/>
    <property type="match status" value="1"/>
</dbReference>
<dbReference type="Gene3D" id="3.30.565.10">
    <property type="entry name" value="Histidine kinase-like ATPase, C-terminal domain"/>
    <property type="match status" value="1"/>
</dbReference>
<keyword evidence="17" id="KW-1185">Reference proteome</keyword>
<dbReference type="PANTHER" id="PTHR43047:SF9">
    <property type="entry name" value="HISTIDINE KINASE"/>
    <property type="match status" value="1"/>
</dbReference>
<evidence type="ECO:0000256" key="2">
    <source>
        <dbReference type="ARBA" id="ARBA00004141"/>
    </source>
</evidence>
<evidence type="ECO:0000256" key="10">
    <source>
        <dbReference type="ARBA" id="ARBA00023136"/>
    </source>
</evidence>
<dbReference type="SMART" id="SM00448">
    <property type="entry name" value="REC"/>
    <property type="match status" value="1"/>
</dbReference>
<dbReference type="InterPro" id="IPR036890">
    <property type="entry name" value="HATPase_C_sf"/>
</dbReference>
<accession>A0ABT9GKQ8</accession>
<feature type="coiled-coil region" evidence="12">
    <location>
        <begin position="771"/>
        <end position="805"/>
    </location>
</feature>
<feature type="domain" description="Response regulatory" evidence="15">
    <location>
        <begin position="1044"/>
        <end position="1160"/>
    </location>
</feature>
<evidence type="ECO:0000256" key="13">
    <source>
        <dbReference type="SAM" id="Phobius"/>
    </source>
</evidence>
<dbReference type="CDD" id="cd00156">
    <property type="entry name" value="REC"/>
    <property type="match status" value="1"/>
</dbReference>
<dbReference type="PANTHER" id="PTHR43047">
    <property type="entry name" value="TWO-COMPONENT HISTIDINE PROTEIN KINASE"/>
    <property type="match status" value="1"/>
</dbReference>
<dbReference type="InterPro" id="IPR005467">
    <property type="entry name" value="His_kinase_dom"/>
</dbReference>
<dbReference type="GO" id="GO:0004673">
    <property type="term" value="F:protein histidine kinase activity"/>
    <property type="evidence" value="ECO:0007669"/>
    <property type="project" value="UniProtKB-EC"/>
</dbReference>